<accession>C5T1S5</accession>
<dbReference type="EMBL" id="ACQT01000014">
    <property type="protein sequence ID" value="EER61520.1"/>
    <property type="molecule type" value="Genomic_DNA"/>
</dbReference>
<dbReference type="AlphaFoldDB" id="C5T1S5"/>
<name>C5T1S5_ACIDE</name>
<comment type="caution">
    <text evidence="1">The sequence shown here is derived from an EMBL/GenBank/DDBJ whole genome shotgun (WGS) entry which is preliminary data.</text>
</comment>
<reference evidence="1 2" key="1">
    <citation type="submission" date="2009-05" db="EMBL/GenBank/DDBJ databases">
        <title>The draft genome of Acidovorax delafieldii 2AN.</title>
        <authorList>
            <consortium name="US DOE Joint Genome Institute (JGI-PGF)"/>
            <person name="Lucas S."/>
            <person name="Copeland A."/>
            <person name="Lapidus A."/>
            <person name="Glavina del Rio T."/>
            <person name="Tice H."/>
            <person name="Bruce D."/>
            <person name="Goodwin L."/>
            <person name="Pitluck S."/>
            <person name="Larimer F."/>
            <person name="Land M.L."/>
            <person name="Hauser L."/>
            <person name="Shelobolina E.S."/>
            <person name="Picardal F."/>
            <person name="Roden E."/>
            <person name="Emerson D."/>
        </authorList>
    </citation>
    <scope>NUCLEOTIDE SEQUENCE [LARGE SCALE GENOMIC DNA]</scope>
    <source>
        <strain evidence="1 2">2AN</strain>
    </source>
</reference>
<dbReference type="Proteomes" id="UP000003856">
    <property type="component" value="Unassembled WGS sequence"/>
</dbReference>
<keyword evidence="2" id="KW-1185">Reference proteome</keyword>
<gene>
    <name evidence="1" type="ORF">AcdelDRAFT_0855</name>
</gene>
<evidence type="ECO:0000313" key="2">
    <source>
        <dbReference type="Proteomes" id="UP000003856"/>
    </source>
</evidence>
<sequence>MAHSPGMNHTDVMLKIVEMAKVGGALPPESAIAHVAALIDELDVCSDSYERDMERLVKIGATIWDLHSGPGGAYDPTWVPTFLRP</sequence>
<proteinExistence type="predicted"/>
<evidence type="ECO:0000313" key="1">
    <source>
        <dbReference type="EMBL" id="EER61520.1"/>
    </source>
</evidence>
<dbReference type="PATRIC" id="fig|573060.9.peg.4282"/>
<protein>
    <submittedName>
        <fullName evidence="1">Uncharacterized protein</fullName>
    </submittedName>
</protein>
<organism evidence="1 2">
    <name type="scientific">Acidovorax delafieldii 2AN</name>
    <dbReference type="NCBI Taxonomy" id="573060"/>
    <lineage>
        <taxon>Bacteria</taxon>
        <taxon>Pseudomonadati</taxon>
        <taxon>Pseudomonadota</taxon>
        <taxon>Betaproteobacteria</taxon>
        <taxon>Burkholderiales</taxon>
        <taxon>Comamonadaceae</taxon>
        <taxon>Acidovorax</taxon>
    </lineage>
</organism>